<reference evidence="3" key="1">
    <citation type="journal article" date="2019" name="Int. J. Syst. Evol. Microbiol.">
        <title>The Global Catalogue of Microorganisms (GCM) 10K type strain sequencing project: providing services to taxonomists for standard genome sequencing and annotation.</title>
        <authorList>
            <consortium name="The Broad Institute Genomics Platform"/>
            <consortium name="The Broad Institute Genome Sequencing Center for Infectious Disease"/>
            <person name="Wu L."/>
            <person name="Ma J."/>
        </authorList>
    </citation>
    <scope>NUCLEOTIDE SEQUENCE [LARGE SCALE GENOMIC DNA]</scope>
    <source>
        <strain evidence="3">JCM 16673</strain>
    </source>
</reference>
<comment type="caution">
    <text evidence="2">The sequence shown here is derived from an EMBL/GenBank/DDBJ whole genome shotgun (WGS) entry which is preliminary data.</text>
</comment>
<name>A0ABP7SN16_9BURK</name>
<evidence type="ECO:0000313" key="3">
    <source>
        <dbReference type="Proteomes" id="UP001501353"/>
    </source>
</evidence>
<gene>
    <name evidence="2" type="ORF">GCM10022212_05060</name>
</gene>
<feature type="region of interest" description="Disordered" evidence="1">
    <location>
        <begin position="385"/>
        <end position="407"/>
    </location>
</feature>
<evidence type="ECO:0000313" key="2">
    <source>
        <dbReference type="EMBL" id="GAA4013883.1"/>
    </source>
</evidence>
<proteinExistence type="predicted"/>
<protein>
    <submittedName>
        <fullName evidence="2">Uncharacterized protein</fullName>
    </submittedName>
</protein>
<organism evidence="2 3">
    <name type="scientific">Actimicrobium antarcticum</name>
    <dbReference type="NCBI Taxonomy" id="1051899"/>
    <lineage>
        <taxon>Bacteria</taxon>
        <taxon>Pseudomonadati</taxon>
        <taxon>Pseudomonadota</taxon>
        <taxon>Betaproteobacteria</taxon>
        <taxon>Burkholderiales</taxon>
        <taxon>Oxalobacteraceae</taxon>
        <taxon>Actimicrobium</taxon>
    </lineage>
</organism>
<feature type="compositionally biased region" description="Polar residues" evidence="1">
    <location>
        <begin position="9"/>
        <end position="19"/>
    </location>
</feature>
<dbReference type="Proteomes" id="UP001501353">
    <property type="component" value="Unassembled WGS sequence"/>
</dbReference>
<keyword evidence="3" id="KW-1185">Reference proteome</keyword>
<sequence>MFKVPASAPITTPVANESSRGLPVSESAWGTQEDKRYDANAGPTGYNNAIAATKSDQIEFMNGNSQLKNYIMEQAKNPDGIKGLFEKYKRGELETTAKELGIIKAYSEDTAFGPNGPGEDSLRQQFNVPTPIAPSETSTTAGVTATTTTTTTVLPDRLPQSITATEPSTETDVYPLDVGTQQYQSFIAGMFMPGDFKTAIEKMDPKDQFFKDMASREKFTAIYNDDFKKPEVFYKYFNKDGTLTPDGMVAEAFAMQLKSHDNPILFNKLDGAKNFVVANNPVAPAAGAPLPDTTFNEQTCIDTLKDSDYLFNDKSGTWGSQGQNYKAAKGNGADLNDLYRVSTDPGVPADVRNAAKWLLSHPKLLQKVMGDDSKFSRDDMSNLKGLQTSEKTAPSLDPLLEQKDVGPGSVITTNAEAKAAMQDRNSGEMSYADLITWINDGTVSEKRKNAARYILAHPDYFIQICGGKSTFRIENMS</sequence>
<accession>A0ABP7SN16</accession>
<evidence type="ECO:0000256" key="1">
    <source>
        <dbReference type="SAM" id="MobiDB-lite"/>
    </source>
</evidence>
<dbReference type="EMBL" id="BAAAZE010000003">
    <property type="protein sequence ID" value="GAA4013883.1"/>
    <property type="molecule type" value="Genomic_DNA"/>
</dbReference>
<feature type="region of interest" description="Disordered" evidence="1">
    <location>
        <begin position="1"/>
        <end position="41"/>
    </location>
</feature>